<evidence type="ECO:0000313" key="3">
    <source>
        <dbReference type="Proteomes" id="UP001501469"/>
    </source>
</evidence>
<reference evidence="3" key="1">
    <citation type="journal article" date="2019" name="Int. J. Syst. Evol. Microbiol.">
        <title>The Global Catalogue of Microorganisms (GCM) 10K type strain sequencing project: providing services to taxonomists for standard genome sequencing and annotation.</title>
        <authorList>
            <consortium name="The Broad Institute Genomics Platform"/>
            <consortium name="The Broad Institute Genome Sequencing Center for Infectious Disease"/>
            <person name="Wu L."/>
            <person name="Ma J."/>
        </authorList>
    </citation>
    <scope>NUCLEOTIDE SEQUENCE [LARGE SCALE GENOMIC DNA]</scope>
    <source>
        <strain evidence="3">JCM 17225</strain>
    </source>
</reference>
<evidence type="ECO:0008006" key="4">
    <source>
        <dbReference type="Google" id="ProtNLM"/>
    </source>
</evidence>
<keyword evidence="1" id="KW-0472">Membrane</keyword>
<protein>
    <recommendedName>
        <fullName evidence="4">DUF4199 domain-containing protein</fullName>
    </recommendedName>
</protein>
<keyword evidence="3" id="KW-1185">Reference proteome</keyword>
<evidence type="ECO:0000313" key="2">
    <source>
        <dbReference type="EMBL" id="GAA4050388.1"/>
    </source>
</evidence>
<accession>A0ABP7URV3</accession>
<feature type="transmembrane region" description="Helical" evidence="1">
    <location>
        <begin position="35"/>
        <end position="53"/>
    </location>
</feature>
<feature type="transmembrane region" description="Helical" evidence="1">
    <location>
        <begin position="7"/>
        <end position="29"/>
    </location>
</feature>
<dbReference type="Proteomes" id="UP001501469">
    <property type="component" value="Unassembled WGS sequence"/>
</dbReference>
<proteinExistence type="predicted"/>
<organism evidence="2 3">
    <name type="scientific">Hymenobacter glaciei</name>
    <dbReference type="NCBI Taxonomy" id="877209"/>
    <lineage>
        <taxon>Bacteria</taxon>
        <taxon>Pseudomonadati</taxon>
        <taxon>Bacteroidota</taxon>
        <taxon>Cytophagia</taxon>
        <taxon>Cytophagales</taxon>
        <taxon>Hymenobacteraceae</taxon>
        <taxon>Hymenobacter</taxon>
    </lineage>
</organism>
<gene>
    <name evidence="2" type="ORF">GCM10022409_41450</name>
</gene>
<dbReference type="EMBL" id="BAABDK010000031">
    <property type="protein sequence ID" value="GAA4050388.1"/>
    <property type="molecule type" value="Genomic_DNA"/>
</dbReference>
<sequence length="125" mass="13808">MFTPRALKIAAIVAMILSAVGLLLSLLLIGKSGTFIMGLFSWGLLLWASYIGFQLSSYKLYEDEYKKIAYRIYAIIAAFIAFLCFGLITGLVLAVVLLSSLWGLKKNYDEWTNSQPAEGSEIDAL</sequence>
<keyword evidence="1" id="KW-1133">Transmembrane helix</keyword>
<name>A0ABP7URV3_9BACT</name>
<evidence type="ECO:0000256" key="1">
    <source>
        <dbReference type="SAM" id="Phobius"/>
    </source>
</evidence>
<keyword evidence="1" id="KW-0812">Transmembrane</keyword>
<comment type="caution">
    <text evidence="2">The sequence shown here is derived from an EMBL/GenBank/DDBJ whole genome shotgun (WGS) entry which is preliminary data.</text>
</comment>
<feature type="transmembrane region" description="Helical" evidence="1">
    <location>
        <begin position="73"/>
        <end position="102"/>
    </location>
</feature>